<evidence type="ECO:0000313" key="2">
    <source>
        <dbReference type="EMBL" id="GMH04096.1"/>
    </source>
</evidence>
<dbReference type="EMBL" id="BSYO01000004">
    <property type="protein sequence ID" value="GMH04096.1"/>
    <property type="molecule type" value="Genomic_DNA"/>
</dbReference>
<keyword evidence="3" id="KW-1185">Reference proteome</keyword>
<feature type="compositionally biased region" description="Polar residues" evidence="1">
    <location>
        <begin position="156"/>
        <end position="165"/>
    </location>
</feature>
<protein>
    <submittedName>
        <fullName evidence="2">Uncharacterized protein</fullName>
    </submittedName>
</protein>
<evidence type="ECO:0000313" key="3">
    <source>
        <dbReference type="Proteomes" id="UP001279734"/>
    </source>
</evidence>
<reference evidence="2" key="1">
    <citation type="submission" date="2023-05" db="EMBL/GenBank/DDBJ databases">
        <title>Nepenthes gracilis genome sequencing.</title>
        <authorList>
            <person name="Fukushima K."/>
        </authorList>
    </citation>
    <scope>NUCLEOTIDE SEQUENCE</scope>
    <source>
        <strain evidence="2">SING2019-196</strain>
    </source>
</reference>
<proteinExistence type="predicted"/>
<sequence length="215" mass="23107">MHMARSTNLIQYISIIMTAAPEPLQTQLKPAIVSTAALASLILCITKSHNITANPATASSETTAQDQQHQPSAVQGQKSPPLPHPHPGIYQWSKQPAVATPCNGYYRQATKPTSYCSKSINTKHQHNLGLFNQKVVTTKSAYSLNHFNSYEETAAWSSRPAQPSQTEEKPGNALSKAASGLISPNGQCFSNSKGKKTGTTSGNPMHVSIVAKLQQ</sequence>
<evidence type="ECO:0000256" key="1">
    <source>
        <dbReference type="SAM" id="MobiDB-lite"/>
    </source>
</evidence>
<dbReference type="AlphaFoldDB" id="A0AAD3XH28"/>
<comment type="caution">
    <text evidence="2">The sequence shown here is derived from an EMBL/GenBank/DDBJ whole genome shotgun (WGS) entry which is preliminary data.</text>
</comment>
<feature type="compositionally biased region" description="Polar residues" evidence="1">
    <location>
        <begin position="182"/>
        <end position="203"/>
    </location>
</feature>
<accession>A0AAD3XH28</accession>
<feature type="compositionally biased region" description="Polar residues" evidence="1">
    <location>
        <begin position="55"/>
        <end position="78"/>
    </location>
</feature>
<feature type="region of interest" description="Disordered" evidence="1">
    <location>
        <begin position="55"/>
        <end position="91"/>
    </location>
</feature>
<organism evidence="2 3">
    <name type="scientific">Nepenthes gracilis</name>
    <name type="common">Slender pitcher plant</name>
    <dbReference type="NCBI Taxonomy" id="150966"/>
    <lineage>
        <taxon>Eukaryota</taxon>
        <taxon>Viridiplantae</taxon>
        <taxon>Streptophyta</taxon>
        <taxon>Embryophyta</taxon>
        <taxon>Tracheophyta</taxon>
        <taxon>Spermatophyta</taxon>
        <taxon>Magnoliopsida</taxon>
        <taxon>eudicotyledons</taxon>
        <taxon>Gunneridae</taxon>
        <taxon>Pentapetalae</taxon>
        <taxon>Caryophyllales</taxon>
        <taxon>Nepenthaceae</taxon>
        <taxon>Nepenthes</taxon>
    </lineage>
</organism>
<name>A0AAD3XH28_NEPGR</name>
<dbReference type="Proteomes" id="UP001279734">
    <property type="component" value="Unassembled WGS sequence"/>
</dbReference>
<gene>
    <name evidence="2" type="ORF">Nepgr_005935</name>
</gene>
<feature type="region of interest" description="Disordered" evidence="1">
    <location>
        <begin position="156"/>
        <end position="215"/>
    </location>
</feature>